<dbReference type="Gene3D" id="3.20.20.370">
    <property type="entry name" value="Glycoside hydrolase/deacetylase"/>
    <property type="match status" value="1"/>
</dbReference>
<name>I9QH27_9BACE</name>
<dbReference type="GO" id="GO:0016810">
    <property type="term" value="F:hydrolase activity, acting on carbon-nitrogen (but not peptide) bonds"/>
    <property type="evidence" value="ECO:0007669"/>
    <property type="project" value="InterPro"/>
</dbReference>
<feature type="domain" description="NodB homology" evidence="1">
    <location>
        <begin position="15"/>
        <end position="284"/>
    </location>
</feature>
<sequence length="284" mass="33513">MNLLTFDIEDWYNCDFISGDFNWDRHEVRIYQGVDRILTELEKRNQKGTFFCLGWIAERHPDVIRSIQKQGHHIGCHSYQHELSFRFDEKTFKADTLKAKRLIEDVTGEEVNAFRAPGFSITKNNTWALYCLAEMGFRYDCSMFPAPHDYGGMPSYGEGVPKRIDVGDGRIIKEFPINIYRIMGKHIVFSGGGFFRLFPYWLINHWGRHSDYMMTYFHPRDFDEGQPVMKNLPAVRRFKSYVGIKGAFTKFQRLLDHYEFYNVEQADELINWDTIPIIQLDSLK</sequence>
<evidence type="ECO:0000259" key="1">
    <source>
        <dbReference type="PROSITE" id="PS51677"/>
    </source>
</evidence>
<dbReference type="RefSeq" id="WP_007217844.1">
    <property type="nucleotide sequence ID" value="NZ_JH724087.1"/>
</dbReference>
<dbReference type="GO" id="GO:0005975">
    <property type="term" value="P:carbohydrate metabolic process"/>
    <property type="evidence" value="ECO:0007669"/>
    <property type="project" value="InterPro"/>
</dbReference>
<dbReference type="OrthoDB" id="9806342at2"/>
<evidence type="ECO:0000313" key="3">
    <source>
        <dbReference type="Proteomes" id="UP000003741"/>
    </source>
</evidence>
<dbReference type="PATRIC" id="fig|997874.3.peg.3551"/>
<dbReference type="AlphaFoldDB" id="I9QH27"/>
<dbReference type="EMBL" id="AGXG01000077">
    <property type="protein sequence ID" value="EIY28478.1"/>
    <property type="molecule type" value="Genomic_DNA"/>
</dbReference>
<dbReference type="InterPro" id="IPR022560">
    <property type="entry name" value="DUF3473"/>
</dbReference>
<dbReference type="InterPro" id="IPR002509">
    <property type="entry name" value="NODB_dom"/>
</dbReference>
<keyword evidence="3" id="KW-1185">Reference proteome</keyword>
<dbReference type="PANTHER" id="PTHR47561">
    <property type="entry name" value="POLYSACCHARIDE DEACETYLASE FAMILY PROTEIN (AFU_ORTHOLOGUE AFUA_6G05030)"/>
    <property type="match status" value="1"/>
</dbReference>
<accession>I9QH27</accession>
<proteinExistence type="predicted"/>
<protein>
    <submittedName>
        <fullName evidence="2">Polysaccharide deactylase, PEP-CTERM locus subfamily</fullName>
    </submittedName>
</protein>
<dbReference type="CDD" id="cd10941">
    <property type="entry name" value="CE4_PuuE_HpPgdA_like_2"/>
    <property type="match status" value="1"/>
</dbReference>
<dbReference type="InterPro" id="IPR045235">
    <property type="entry name" value="PuuE_HpPgdA-like"/>
</dbReference>
<reference evidence="2 3" key="1">
    <citation type="submission" date="2012-02" db="EMBL/GenBank/DDBJ databases">
        <title>The Genome Sequence of Bacteroides cellulosilyticus CL02T12C19.</title>
        <authorList>
            <consortium name="The Broad Institute Genome Sequencing Platform"/>
            <person name="Earl A."/>
            <person name="Ward D."/>
            <person name="Feldgarden M."/>
            <person name="Gevers D."/>
            <person name="Zitomersky N.L."/>
            <person name="Coyne M.J."/>
            <person name="Comstock L.E."/>
            <person name="Young S.K."/>
            <person name="Zeng Q."/>
            <person name="Gargeya S."/>
            <person name="Fitzgerald M."/>
            <person name="Haas B."/>
            <person name="Abouelleil A."/>
            <person name="Alvarado L."/>
            <person name="Arachchi H.M."/>
            <person name="Berlin A."/>
            <person name="Chapman S.B."/>
            <person name="Gearin G."/>
            <person name="Goldberg J."/>
            <person name="Griggs A."/>
            <person name="Gujja S."/>
            <person name="Hansen M."/>
            <person name="Heiman D."/>
            <person name="Howarth C."/>
            <person name="Larimer J."/>
            <person name="Lui A."/>
            <person name="MacDonald P.J.P."/>
            <person name="McCowen C."/>
            <person name="Montmayeur A."/>
            <person name="Murphy C."/>
            <person name="Neiman D."/>
            <person name="Pearson M."/>
            <person name="Priest M."/>
            <person name="Roberts A."/>
            <person name="Saif S."/>
            <person name="Shea T."/>
            <person name="Sisk P."/>
            <person name="Stolte C."/>
            <person name="Sykes S."/>
            <person name="Wortman J."/>
            <person name="Nusbaum C."/>
            <person name="Birren B."/>
        </authorList>
    </citation>
    <scope>NUCLEOTIDE SEQUENCE [LARGE SCALE GENOMIC DNA]</scope>
    <source>
        <strain evidence="2 3">CL02T12C19</strain>
    </source>
</reference>
<dbReference type="Proteomes" id="UP000003741">
    <property type="component" value="Unassembled WGS sequence"/>
</dbReference>
<dbReference type="SUPFAM" id="SSF88713">
    <property type="entry name" value="Glycoside hydrolase/deacetylase"/>
    <property type="match status" value="1"/>
</dbReference>
<dbReference type="InterPro" id="IPR011330">
    <property type="entry name" value="Glyco_hydro/deAcase_b/a-brl"/>
</dbReference>
<dbReference type="PANTHER" id="PTHR47561:SF1">
    <property type="entry name" value="POLYSACCHARIDE DEACETYLASE FAMILY PROTEIN (AFU_ORTHOLOGUE AFUA_6G05030)"/>
    <property type="match status" value="1"/>
</dbReference>
<dbReference type="Pfam" id="PF01522">
    <property type="entry name" value="Polysacc_deac_1"/>
    <property type="match status" value="1"/>
</dbReference>
<gene>
    <name evidence="2" type="ORF">HMPREF1062_03463</name>
</gene>
<evidence type="ECO:0000313" key="2">
    <source>
        <dbReference type="EMBL" id="EIY28478.1"/>
    </source>
</evidence>
<dbReference type="Pfam" id="PF11959">
    <property type="entry name" value="DUF3473"/>
    <property type="match status" value="1"/>
</dbReference>
<organism evidence="2 3">
    <name type="scientific">Bacteroides cellulosilyticus CL02T12C19</name>
    <dbReference type="NCBI Taxonomy" id="997874"/>
    <lineage>
        <taxon>Bacteria</taxon>
        <taxon>Pseudomonadati</taxon>
        <taxon>Bacteroidota</taxon>
        <taxon>Bacteroidia</taxon>
        <taxon>Bacteroidales</taxon>
        <taxon>Bacteroidaceae</taxon>
        <taxon>Bacteroides</taxon>
    </lineage>
</organism>
<dbReference type="PROSITE" id="PS51677">
    <property type="entry name" value="NODB"/>
    <property type="match status" value="1"/>
</dbReference>
<comment type="caution">
    <text evidence="2">The sequence shown here is derived from an EMBL/GenBank/DDBJ whole genome shotgun (WGS) entry which is preliminary data.</text>
</comment>
<dbReference type="HOGENOM" id="CLU_066872_0_0_10"/>